<dbReference type="EMBL" id="CP017557">
    <property type="protein sequence ID" value="AOW06184.1"/>
    <property type="molecule type" value="Genomic_DNA"/>
</dbReference>
<dbReference type="InterPro" id="IPR045864">
    <property type="entry name" value="aa-tRNA-synth_II/BPL/LPL"/>
</dbReference>
<dbReference type="RefSeq" id="XP_504596.1">
    <property type="nucleotide sequence ID" value="XM_504596.1"/>
</dbReference>
<accession>A0A1D8NKL3</accession>
<dbReference type="GeneID" id="2912036"/>
<dbReference type="EMBL" id="KZ858955">
    <property type="protein sequence ID" value="RDW28118.1"/>
    <property type="molecule type" value="Genomic_DNA"/>
</dbReference>
<dbReference type="Gene3D" id="3.40.50.880">
    <property type="match status" value="1"/>
</dbReference>
<dbReference type="eggNOG" id="KOG1536">
    <property type="taxonomic scope" value="Eukaryota"/>
</dbReference>
<dbReference type="Pfam" id="PF03099">
    <property type="entry name" value="BPL_LplA_LipB"/>
    <property type="match status" value="1"/>
</dbReference>
<dbReference type="KEGG" id="yli:2912036"/>
<dbReference type="CDD" id="cd03144">
    <property type="entry name" value="GATase1_ScBLP_like"/>
    <property type="match status" value="1"/>
</dbReference>
<dbReference type="GO" id="GO:0005737">
    <property type="term" value="C:cytoplasm"/>
    <property type="evidence" value="ECO:0007669"/>
    <property type="project" value="TreeGrafter"/>
</dbReference>
<dbReference type="InterPro" id="IPR029062">
    <property type="entry name" value="Class_I_gatase-like"/>
</dbReference>
<evidence type="ECO:0000313" key="7">
    <source>
        <dbReference type="Proteomes" id="UP000256601"/>
    </source>
</evidence>
<keyword evidence="2 5" id="KW-0436">Ligase</keyword>
<organism evidence="4 6">
    <name type="scientific">Yarrowia lipolytica</name>
    <name type="common">Candida lipolytica</name>
    <dbReference type="NCBI Taxonomy" id="4952"/>
    <lineage>
        <taxon>Eukaryota</taxon>
        <taxon>Fungi</taxon>
        <taxon>Dikarya</taxon>
        <taxon>Ascomycota</taxon>
        <taxon>Saccharomycotina</taxon>
        <taxon>Dipodascomycetes</taxon>
        <taxon>Dipodascales</taxon>
        <taxon>Dipodascales incertae sedis</taxon>
        <taxon>Yarrowia</taxon>
    </lineage>
</organism>
<evidence type="ECO:0000259" key="3">
    <source>
        <dbReference type="PROSITE" id="PS51733"/>
    </source>
</evidence>
<gene>
    <name evidence="5" type="ORF">B0I71DRAFT_127864</name>
    <name evidence="4" type="ORF">YALI1_E35955g</name>
</gene>
<dbReference type="SUPFAM" id="SSF55681">
    <property type="entry name" value="Class II aaRS and biotin synthetases"/>
    <property type="match status" value="1"/>
</dbReference>
<dbReference type="Proteomes" id="UP000256601">
    <property type="component" value="Unassembled WGS sequence"/>
</dbReference>
<feature type="domain" description="BPL/LPL catalytic" evidence="3">
    <location>
        <begin position="327"/>
        <end position="539"/>
    </location>
</feature>
<reference evidence="5 7" key="2">
    <citation type="submission" date="2018-07" db="EMBL/GenBank/DDBJ databases">
        <title>Draft Genome Assemblies for Five Robust Yarrowia lipolytica Strains Exhibiting High Lipid Production and Pentose Sugar Utilization and Sugar Alcohol Secretion from Undetoxified Lignocellulosic Biomass Hydrolysates.</title>
        <authorList>
            <consortium name="DOE Joint Genome Institute"/>
            <person name="Walker C."/>
            <person name="Ryu S."/>
            <person name="Na H."/>
            <person name="Zane M."/>
            <person name="LaButti K."/>
            <person name="Lipzen A."/>
            <person name="Haridas S."/>
            <person name="Barry K."/>
            <person name="Grigoriev I.V."/>
            <person name="Quarterman J."/>
            <person name="Slininger P."/>
            <person name="Dien B."/>
            <person name="Trinh C.T."/>
        </authorList>
    </citation>
    <scope>NUCLEOTIDE SEQUENCE [LARGE SCALE GENOMIC DNA]</scope>
    <source>
        <strain evidence="5 7">YB392</strain>
    </source>
</reference>
<proteinExistence type="inferred from homology"/>
<dbReference type="Gene3D" id="3.30.930.10">
    <property type="entry name" value="Bira Bifunctional Protein, Domain 2"/>
    <property type="match status" value="1"/>
</dbReference>
<evidence type="ECO:0000313" key="5">
    <source>
        <dbReference type="EMBL" id="RDW28118.1"/>
    </source>
</evidence>
<dbReference type="InterPro" id="IPR004408">
    <property type="entry name" value="Biotin_CoA_COase_ligase"/>
</dbReference>
<dbReference type="InterPro" id="IPR004143">
    <property type="entry name" value="BPL_LPL_catalytic"/>
</dbReference>
<name>A0A1D8NKL3_YARLL</name>
<dbReference type="PANTHER" id="PTHR12835:SF5">
    <property type="entry name" value="BIOTIN--PROTEIN LIGASE"/>
    <property type="match status" value="1"/>
</dbReference>
<dbReference type="NCBIfam" id="TIGR00121">
    <property type="entry name" value="birA_ligase"/>
    <property type="match status" value="1"/>
</dbReference>
<dbReference type="Pfam" id="PF09825">
    <property type="entry name" value="BPL_N"/>
    <property type="match status" value="1"/>
</dbReference>
<dbReference type="PROSITE" id="PS51733">
    <property type="entry name" value="BPL_LPL_CATALYTIC"/>
    <property type="match status" value="1"/>
</dbReference>
<dbReference type="Proteomes" id="UP000182444">
    <property type="component" value="Chromosome 1E"/>
</dbReference>
<protein>
    <submittedName>
        <fullName evidence="5">Biotin-protein ligase</fullName>
    </submittedName>
</protein>
<dbReference type="GO" id="GO:0004077">
    <property type="term" value="F:biotin--[biotin carboxyl-carrier protein] ligase activity"/>
    <property type="evidence" value="ECO:0007669"/>
    <property type="project" value="EnsemblFungi"/>
</dbReference>
<reference evidence="4 6" key="1">
    <citation type="journal article" date="2016" name="PLoS ONE">
        <title>Sequence Assembly of Yarrowia lipolytica Strain W29/CLIB89 Shows Transposable Element Diversity.</title>
        <authorList>
            <person name="Magnan C."/>
            <person name="Yu J."/>
            <person name="Chang I."/>
            <person name="Jahn E."/>
            <person name="Kanomata Y."/>
            <person name="Wu J."/>
            <person name="Zeller M."/>
            <person name="Oakes M."/>
            <person name="Baldi P."/>
            <person name="Sandmeyer S."/>
        </authorList>
    </citation>
    <scope>NUCLEOTIDE SEQUENCE [LARGE SCALE GENOMIC DNA]</scope>
    <source>
        <strain evidence="4">CLIB89</strain>
        <strain evidence="6">CLIB89(W29)</strain>
    </source>
</reference>
<dbReference type="OMA" id="HHAFYSN"/>
<comment type="similarity">
    <text evidence="1">Belongs to the biotin--protein ligase family.</text>
</comment>
<dbReference type="VEuPathDB" id="FungiDB:YALI0_E30591g"/>
<evidence type="ECO:0000256" key="2">
    <source>
        <dbReference type="ARBA" id="ARBA00022598"/>
    </source>
</evidence>
<dbReference type="InterPro" id="IPR019197">
    <property type="entry name" value="Biotin-prot_ligase_N"/>
</dbReference>
<dbReference type="SUPFAM" id="SSF52317">
    <property type="entry name" value="Class I glutamine amidotransferase-like"/>
    <property type="match status" value="1"/>
</dbReference>
<evidence type="ECO:0000313" key="4">
    <source>
        <dbReference type="EMBL" id="AOW06184.1"/>
    </source>
</evidence>
<dbReference type="VEuPathDB" id="FungiDB:YALI1_E35955g"/>
<dbReference type="AlphaFoldDB" id="A0A1D8NKL3"/>
<dbReference type="OrthoDB" id="10250105at2759"/>
<dbReference type="PANTHER" id="PTHR12835">
    <property type="entry name" value="BIOTIN PROTEIN LIGASE"/>
    <property type="match status" value="1"/>
</dbReference>
<evidence type="ECO:0000256" key="1">
    <source>
        <dbReference type="ARBA" id="ARBA00009934"/>
    </source>
</evidence>
<sequence length="614" mass="67301">MNVLVYNGPGSTPESVKHATESLRKLLSPYYSVHNVDAEVIKNEPWTESTALLVMPGGADLPYCSDLGGPGNKLIRNWIRAGGKYLGFCAGGYYGAQRVEFEEGTDLEVIGDRELSLYGGKCVGSAYKGFVYDSHAGARAVGVNWKGSPFKCYFNGGGVFVPGKDMDTENTEVVAEYSQDTEVPNSGRSAVVKMNVGEGRAVLSGIHPEFNPSMMKKGDQHIDAVIEELENFEKERLAFLRHLMTLLGLKTNPDTTDMTLTSLYVTGNGVAKLLKDLDVSEENRVFSAPNDTFFFGEKPSGDSNHTHVIPMVGDVPASELTPHFDHKLYYQSLRAPELGSTLLYGEVLTSTSTLLDKNYNLLRHLPNGFTAVGTVQLSGRGRGNNVWVNPIGVLAVSTVLRINFNPFGQNTSIIFVQYLASLAMVQAIKNYGPGYSEVPVKLKWPNDIYAANPGSEMVGSTDAYLKIGGVIVNSNVFDGQYMLVVGCGVNVTNSAPTTSLNMLINSMNEKNGTTLEHYRTEVLLAKFLETFEAMMDAFKNHGFSIFEPLYYSSWLHQDAQVRLEHYGNVKATVKGISMDQGMLLVQEEGSGRVIELQPDGNSFDMMRGLLKRKE</sequence>
<evidence type="ECO:0000313" key="6">
    <source>
        <dbReference type="Proteomes" id="UP000182444"/>
    </source>
</evidence>